<dbReference type="CDD" id="cd06261">
    <property type="entry name" value="TM_PBP2"/>
    <property type="match status" value="1"/>
</dbReference>
<feature type="transmembrane region" description="Helical" evidence="7">
    <location>
        <begin position="209"/>
        <end position="229"/>
    </location>
</feature>
<comment type="subcellular location">
    <subcellularLocation>
        <location evidence="1 7">Cell membrane</location>
        <topology evidence="1 7">Multi-pass membrane protein</topology>
    </subcellularLocation>
</comment>
<dbReference type="SUPFAM" id="SSF161098">
    <property type="entry name" value="MetI-like"/>
    <property type="match status" value="1"/>
</dbReference>
<accession>A0A2P7PYI1</accession>
<feature type="transmembrane region" description="Helical" evidence="7">
    <location>
        <begin position="157"/>
        <end position="180"/>
    </location>
</feature>
<evidence type="ECO:0000256" key="4">
    <source>
        <dbReference type="ARBA" id="ARBA00022692"/>
    </source>
</evidence>
<proteinExistence type="inferred from homology"/>
<dbReference type="GO" id="GO:0055085">
    <property type="term" value="P:transmembrane transport"/>
    <property type="evidence" value="ECO:0007669"/>
    <property type="project" value="InterPro"/>
</dbReference>
<keyword evidence="2 7" id="KW-0813">Transport</keyword>
<dbReference type="AlphaFoldDB" id="A0A2P7PYI1"/>
<gene>
    <name evidence="9" type="ORF">UF10_09090</name>
</gene>
<evidence type="ECO:0000256" key="1">
    <source>
        <dbReference type="ARBA" id="ARBA00004651"/>
    </source>
</evidence>
<reference evidence="9" key="1">
    <citation type="thesis" date="2015" institute="Rutgers" country="The State University of New Jersey, 14 College Farm Rd., New Brunswick, NJ, USA">
        <title>Ammonia toxicity in bacteria and its implications for treatment of and resource recovery from highly nitrogenous organic wastes.</title>
        <authorList>
            <person name="Luther A.K."/>
        </authorList>
    </citation>
    <scope>NUCLEOTIDE SEQUENCE</scope>
    <source>
        <strain evidence="9">RT-10B</strain>
    </source>
</reference>
<evidence type="ECO:0000313" key="9">
    <source>
        <dbReference type="EMBL" id="PSJ30769.1"/>
    </source>
</evidence>
<protein>
    <submittedName>
        <fullName evidence="9">ABC transporter permease</fullName>
    </submittedName>
</protein>
<evidence type="ECO:0000313" key="10">
    <source>
        <dbReference type="Proteomes" id="UP000241434"/>
    </source>
</evidence>
<feature type="transmembrane region" description="Helical" evidence="7">
    <location>
        <begin position="12"/>
        <end position="31"/>
    </location>
</feature>
<keyword evidence="3" id="KW-1003">Cell membrane</keyword>
<keyword evidence="10" id="KW-1185">Reference proteome</keyword>
<evidence type="ECO:0000256" key="2">
    <source>
        <dbReference type="ARBA" id="ARBA00022448"/>
    </source>
</evidence>
<keyword evidence="4 7" id="KW-0812">Transmembrane</keyword>
<dbReference type="PANTHER" id="PTHR30193">
    <property type="entry name" value="ABC TRANSPORTER PERMEASE PROTEIN"/>
    <property type="match status" value="1"/>
</dbReference>
<comment type="caution">
    <text evidence="9">The sequence shown here is derived from an EMBL/GenBank/DDBJ whole genome shotgun (WGS) entry which is preliminary data.</text>
</comment>
<comment type="similarity">
    <text evidence="7">Belongs to the binding-protein-dependent transport system permease family.</text>
</comment>
<dbReference type="PANTHER" id="PTHR30193:SF37">
    <property type="entry name" value="INNER MEMBRANE ABC TRANSPORTER PERMEASE PROTEIN YCJO"/>
    <property type="match status" value="1"/>
</dbReference>
<dbReference type="InterPro" id="IPR051393">
    <property type="entry name" value="ABC_transporter_permease"/>
</dbReference>
<evidence type="ECO:0000259" key="8">
    <source>
        <dbReference type="PROSITE" id="PS50928"/>
    </source>
</evidence>
<dbReference type="Pfam" id="PF00528">
    <property type="entry name" value="BPD_transp_1"/>
    <property type="match status" value="1"/>
</dbReference>
<evidence type="ECO:0000256" key="3">
    <source>
        <dbReference type="ARBA" id="ARBA00022475"/>
    </source>
</evidence>
<keyword evidence="5 7" id="KW-1133">Transmembrane helix</keyword>
<dbReference type="InterPro" id="IPR035906">
    <property type="entry name" value="MetI-like_sf"/>
</dbReference>
<sequence length="294" mass="33788">MKRIKNKNIQALFYLLPSLLIISVFQIYPIIKSFLMGFYTKFDYLSGNVEKMGLDNFAFVLKDPEFLLALKNTFVFAIFSVPLGIIFALVFALILDSNIKFKKFFRSVYFLPFVTSTTAIAIMWKWMLNKDYGLINALLAVLGMPKIAWLTDPNMTIPMLIVLSIWKGLGYKIIIILAGLQNVDKRYISAGKIDGANNIKRIFNITIPIIRPVLIFLFITSLIGSFKLFDEIYIMYQQKPGPLRSGLTIVYYIFDKFYRHWEFATAAAAAFILFIIILAVTLIQFLIIKAMDRD</sequence>
<evidence type="ECO:0000256" key="5">
    <source>
        <dbReference type="ARBA" id="ARBA00022989"/>
    </source>
</evidence>
<dbReference type="EMBL" id="JYGE01000012">
    <property type="protein sequence ID" value="PSJ30769.1"/>
    <property type="molecule type" value="Genomic_DNA"/>
</dbReference>
<keyword evidence="6 7" id="KW-0472">Membrane</keyword>
<feature type="transmembrane region" description="Helical" evidence="7">
    <location>
        <begin position="74"/>
        <end position="95"/>
    </location>
</feature>
<name>A0A2P7PYI1_9FIRM</name>
<dbReference type="PROSITE" id="PS50928">
    <property type="entry name" value="ABC_TM1"/>
    <property type="match status" value="1"/>
</dbReference>
<dbReference type="OrthoDB" id="9809173at2"/>
<feature type="domain" description="ABC transmembrane type-1" evidence="8">
    <location>
        <begin position="70"/>
        <end position="284"/>
    </location>
</feature>
<evidence type="ECO:0000256" key="6">
    <source>
        <dbReference type="ARBA" id="ARBA00023136"/>
    </source>
</evidence>
<dbReference type="Proteomes" id="UP000241434">
    <property type="component" value="Unassembled WGS sequence"/>
</dbReference>
<dbReference type="InterPro" id="IPR000515">
    <property type="entry name" value="MetI-like"/>
</dbReference>
<feature type="transmembrane region" description="Helical" evidence="7">
    <location>
        <begin position="264"/>
        <end position="288"/>
    </location>
</feature>
<evidence type="ECO:0000256" key="7">
    <source>
        <dbReference type="RuleBase" id="RU363032"/>
    </source>
</evidence>
<dbReference type="Gene3D" id="1.10.3720.10">
    <property type="entry name" value="MetI-like"/>
    <property type="match status" value="1"/>
</dbReference>
<organism evidence="9 10">
    <name type="scientific">Peptostreptococcus russellii</name>
    <dbReference type="NCBI Taxonomy" id="215200"/>
    <lineage>
        <taxon>Bacteria</taxon>
        <taxon>Bacillati</taxon>
        <taxon>Bacillota</taxon>
        <taxon>Clostridia</taxon>
        <taxon>Peptostreptococcales</taxon>
        <taxon>Peptostreptococcaceae</taxon>
        <taxon>Peptostreptococcus</taxon>
    </lineage>
</organism>
<dbReference type="GO" id="GO:0005886">
    <property type="term" value="C:plasma membrane"/>
    <property type="evidence" value="ECO:0007669"/>
    <property type="project" value="UniProtKB-SubCell"/>
</dbReference>
<feature type="transmembrane region" description="Helical" evidence="7">
    <location>
        <begin position="107"/>
        <end position="126"/>
    </location>
</feature>